<dbReference type="PROSITE" id="PS50885">
    <property type="entry name" value="HAMP"/>
    <property type="match status" value="1"/>
</dbReference>
<keyword evidence="1" id="KW-0378">Hydrolase</keyword>
<evidence type="ECO:0000313" key="5">
    <source>
        <dbReference type="Proteomes" id="UP000630805"/>
    </source>
</evidence>
<organism evidence="4 5">
    <name type="scientific">Ruegeria haliotis</name>
    <dbReference type="NCBI Taxonomy" id="2747601"/>
    <lineage>
        <taxon>Bacteria</taxon>
        <taxon>Pseudomonadati</taxon>
        <taxon>Pseudomonadota</taxon>
        <taxon>Alphaproteobacteria</taxon>
        <taxon>Rhodobacterales</taxon>
        <taxon>Roseobacteraceae</taxon>
        <taxon>Ruegeria</taxon>
    </lineage>
</organism>
<reference evidence="4 5" key="1">
    <citation type="submission" date="2020-06" db="EMBL/GenBank/DDBJ databases">
        <authorList>
            <person name="Cao W.R."/>
        </authorList>
    </citation>
    <scope>NUCLEOTIDE SEQUENCE [LARGE SCALE GENOMIC DNA]</scope>
    <source>
        <strain evidence="4 5">B1Z28</strain>
    </source>
</reference>
<protein>
    <submittedName>
        <fullName evidence="4">SpoIIE family protein phosphatase</fullName>
    </submittedName>
</protein>
<feature type="transmembrane region" description="Helical" evidence="2">
    <location>
        <begin position="281"/>
        <end position="302"/>
    </location>
</feature>
<dbReference type="InterPro" id="IPR052016">
    <property type="entry name" value="Bact_Sigma-Reg"/>
</dbReference>
<comment type="caution">
    <text evidence="4">The sequence shown here is derived from an EMBL/GenBank/DDBJ whole genome shotgun (WGS) entry which is preliminary data.</text>
</comment>
<dbReference type="InterPro" id="IPR036457">
    <property type="entry name" value="PPM-type-like_dom_sf"/>
</dbReference>
<keyword evidence="5" id="KW-1185">Reference proteome</keyword>
<dbReference type="Pfam" id="PF07228">
    <property type="entry name" value="SpoIIE"/>
    <property type="match status" value="1"/>
</dbReference>
<accession>A0ABX2PVX6</accession>
<evidence type="ECO:0000259" key="3">
    <source>
        <dbReference type="PROSITE" id="PS50885"/>
    </source>
</evidence>
<dbReference type="Pfam" id="PF00672">
    <property type="entry name" value="HAMP"/>
    <property type="match status" value="1"/>
</dbReference>
<keyword evidence="2" id="KW-0472">Membrane</keyword>
<dbReference type="SUPFAM" id="SSF158472">
    <property type="entry name" value="HAMP domain-like"/>
    <property type="match status" value="1"/>
</dbReference>
<dbReference type="SUPFAM" id="SSF81606">
    <property type="entry name" value="PP2C-like"/>
    <property type="match status" value="1"/>
</dbReference>
<dbReference type="PANTHER" id="PTHR43156:SF2">
    <property type="entry name" value="STAGE II SPORULATION PROTEIN E"/>
    <property type="match status" value="1"/>
</dbReference>
<dbReference type="CDD" id="cd06225">
    <property type="entry name" value="HAMP"/>
    <property type="match status" value="1"/>
</dbReference>
<gene>
    <name evidence="4" type="ORF">HW561_21405</name>
</gene>
<dbReference type="InterPro" id="IPR003660">
    <property type="entry name" value="HAMP_dom"/>
</dbReference>
<dbReference type="EMBL" id="JABXWT010000023">
    <property type="protein sequence ID" value="NVO58347.1"/>
    <property type="molecule type" value="Genomic_DNA"/>
</dbReference>
<evidence type="ECO:0000313" key="4">
    <source>
        <dbReference type="EMBL" id="NVO58347.1"/>
    </source>
</evidence>
<feature type="domain" description="HAMP" evidence="3">
    <location>
        <begin position="303"/>
        <end position="356"/>
    </location>
</feature>
<name>A0ABX2PVX6_9RHOB</name>
<proteinExistence type="predicted"/>
<keyword evidence="2" id="KW-1133">Transmembrane helix</keyword>
<dbReference type="Gene3D" id="3.60.40.10">
    <property type="entry name" value="PPM-type phosphatase domain"/>
    <property type="match status" value="1"/>
</dbReference>
<feature type="transmembrane region" description="Helical" evidence="2">
    <location>
        <begin position="19"/>
        <end position="36"/>
    </location>
</feature>
<keyword evidence="2" id="KW-0812">Transmembrane</keyword>
<dbReference type="PANTHER" id="PTHR43156">
    <property type="entry name" value="STAGE II SPORULATION PROTEIN E-RELATED"/>
    <property type="match status" value="1"/>
</dbReference>
<dbReference type="RefSeq" id="WP_176867390.1">
    <property type="nucleotide sequence ID" value="NZ_JABXWT010000023.1"/>
</dbReference>
<sequence>MTSGSDTAALARLSLRSRITTIVCVVFLVLTALLLFEMHSRERAMQARLESALMTSLQLNLESLQDVEFQRAEAYARRFQENRELAEGLRDRNTELIDLQLVELQADLDPTAAQFVSFDGELLGGSDSPLVEAPILQAEHLDVLRAQGRVTTGLVFGADGSLVHVAAAPLFVHARPVAAAIVVSPFQRTTDKLAKGFGSQVLTLSEDGDVLQSSGTAMVEEQRTKISAQAIRSGISLLGDDGKSLQIASLPVPSTFLDAPLYVVGIQDASEALRKSRIGNAISALALVSGLTLFLAFINWSLRHSFFPLNAVIRSLDALSEGKTDQAVNVPKTDDEIGRLAGTFEVFRKSMEARSELERVNRELDVATRIQQQCLPTTFPELAEMGFAADMVPMREVGGDFYDVFDLPSGKIGCVIADVSDKGMGAALFMAISRTVMRAIAASAEGPADCVTMVNNYLCVDNDAMLFVTLFYVEIDPHTGAMVFCNAGHNPPVIVGPETEPRFLKFDQGQPALAVWEEFDYEEETGLLNPGETLFCYTDGVTEAMSAELEEYGEARLLEAMRPLMGATPSDQLEAIMKSVSIFTEGAETSDDITCLSIEFKGQLARSEGDAAEQAV</sequence>
<dbReference type="Proteomes" id="UP000630805">
    <property type="component" value="Unassembled WGS sequence"/>
</dbReference>
<dbReference type="SMART" id="SM00331">
    <property type="entry name" value="PP2C_SIG"/>
    <property type="match status" value="1"/>
</dbReference>
<dbReference type="Gene3D" id="6.10.340.10">
    <property type="match status" value="1"/>
</dbReference>
<dbReference type="InterPro" id="IPR001932">
    <property type="entry name" value="PPM-type_phosphatase-like_dom"/>
</dbReference>
<evidence type="ECO:0000256" key="2">
    <source>
        <dbReference type="SAM" id="Phobius"/>
    </source>
</evidence>
<evidence type="ECO:0000256" key="1">
    <source>
        <dbReference type="ARBA" id="ARBA00022801"/>
    </source>
</evidence>
<dbReference type="SMART" id="SM00304">
    <property type="entry name" value="HAMP"/>
    <property type="match status" value="1"/>
</dbReference>